<proteinExistence type="predicted"/>
<organism evidence="4 5">
    <name type="scientific">Bifidobacterium subtile</name>
    <dbReference type="NCBI Taxonomy" id="77635"/>
    <lineage>
        <taxon>Bacteria</taxon>
        <taxon>Bacillati</taxon>
        <taxon>Actinomycetota</taxon>
        <taxon>Actinomycetes</taxon>
        <taxon>Bifidobacteriales</taxon>
        <taxon>Bifidobacteriaceae</taxon>
        <taxon>Bifidobacterium</taxon>
    </lineage>
</organism>
<dbReference type="Proteomes" id="UP000029055">
    <property type="component" value="Unassembled WGS sequence"/>
</dbReference>
<dbReference type="eggNOG" id="COG4977">
    <property type="taxonomic scope" value="Bacteria"/>
</dbReference>
<dbReference type="SUPFAM" id="SSF52317">
    <property type="entry name" value="Class I glutamine amidotransferase-like"/>
    <property type="match status" value="1"/>
</dbReference>
<keyword evidence="1" id="KW-0805">Transcription regulation</keyword>
<evidence type="ECO:0000313" key="4">
    <source>
        <dbReference type="EMBL" id="KFJ03097.1"/>
    </source>
</evidence>
<dbReference type="GO" id="GO:0003700">
    <property type="term" value="F:DNA-binding transcription factor activity"/>
    <property type="evidence" value="ECO:0007669"/>
    <property type="project" value="InterPro"/>
</dbReference>
<dbReference type="GO" id="GO:0043565">
    <property type="term" value="F:sequence-specific DNA binding"/>
    <property type="evidence" value="ECO:0007669"/>
    <property type="project" value="InterPro"/>
</dbReference>
<dbReference type="PROSITE" id="PS01124">
    <property type="entry name" value="HTH_ARAC_FAMILY_2"/>
    <property type="match status" value="1"/>
</dbReference>
<dbReference type="GO" id="GO:0050549">
    <property type="term" value="F:cyclohexyl-isocyanide hydratase activity"/>
    <property type="evidence" value="ECO:0007669"/>
    <property type="project" value="UniProtKB-EC"/>
</dbReference>
<comment type="caution">
    <text evidence="4">The sequence shown here is derived from an EMBL/GenBank/DDBJ whole genome shotgun (WGS) entry which is preliminary data.</text>
</comment>
<gene>
    <name evidence="4" type="ORF">BISU_1025</name>
</gene>
<name>A0A087E5P6_9BIFI</name>
<dbReference type="InterPro" id="IPR002818">
    <property type="entry name" value="DJ-1/PfpI"/>
</dbReference>
<accession>A0A087E5P6</accession>
<dbReference type="EC" id="4.2.1.103" evidence="4"/>
<keyword evidence="4" id="KW-0456">Lyase</keyword>
<keyword evidence="2" id="KW-0804">Transcription</keyword>
<dbReference type="OrthoDB" id="241790at2"/>
<dbReference type="Gene3D" id="3.40.50.880">
    <property type="match status" value="1"/>
</dbReference>
<dbReference type="Pfam" id="PF01965">
    <property type="entry name" value="DJ-1_PfpI"/>
    <property type="match status" value="1"/>
</dbReference>
<dbReference type="SUPFAM" id="SSF46689">
    <property type="entry name" value="Homeodomain-like"/>
    <property type="match status" value="2"/>
</dbReference>
<keyword evidence="5" id="KW-1185">Reference proteome</keyword>
<dbReference type="InterPro" id="IPR029062">
    <property type="entry name" value="Class_I_gatase-like"/>
</dbReference>
<evidence type="ECO:0000259" key="3">
    <source>
        <dbReference type="PROSITE" id="PS01124"/>
    </source>
</evidence>
<dbReference type="AlphaFoldDB" id="A0A087E5P6"/>
<evidence type="ECO:0000313" key="5">
    <source>
        <dbReference type="Proteomes" id="UP000029055"/>
    </source>
</evidence>
<dbReference type="InterPro" id="IPR018060">
    <property type="entry name" value="HTH_AraC"/>
</dbReference>
<dbReference type="STRING" id="77635.BISU_1025"/>
<evidence type="ECO:0000256" key="2">
    <source>
        <dbReference type="ARBA" id="ARBA00023163"/>
    </source>
</evidence>
<evidence type="ECO:0000256" key="1">
    <source>
        <dbReference type="ARBA" id="ARBA00023015"/>
    </source>
</evidence>
<feature type="domain" description="HTH araC/xylS-type" evidence="3">
    <location>
        <begin position="214"/>
        <end position="311"/>
    </location>
</feature>
<reference evidence="4 5" key="1">
    <citation type="submission" date="2014-03" db="EMBL/GenBank/DDBJ databases">
        <title>Genomics of Bifidobacteria.</title>
        <authorList>
            <person name="Ventura M."/>
            <person name="Milani C."/>
            <person name="Lugli G.A."/>
        </authorList>
    </citation>
    <scope>NUCLEOTIDE SEQUENCE [LARGE SCALE GENOMIC DNA]</scope>
    <source>
        <strain evidence="4 5">LMG 11597</strain>
    </source>
</reference>
<dbReference type="PANTHER" id="PTHR43130:SF3">
    <property type="entry name" value="HTH-TYPE TRANSCRIPTIONAL REGULATOR RV1931C"/>
    <property type="match status" value="1"/>
</dbReference>
<dbReference type="SMART" id="SM00342">
    <property type="entry name" value="HTH_ARAC"/>
    <property type="match status" value="1"/>
</dbReference>
<dbReference type="InterPro" id="IPR052158">
    <property type="entry name" value="INH-QAR"/>
</dbReference>
<protein>
    <submittedName>
        <fullName evidence="4">AraC family transcriptional regulator</fullName>
        <ecNumber evidence="4">4.2.1.103</ecNumber>
    </submittedName>
</protein>
<sequence>MVRRIGMLMFDGMNMLDIAGPSEVFTEANSFGAEYGITYVTVDGRDVRASNGLNMSADGGAFDDRRWDTVFIPGDDRFPKGPEPEALVRATRFLADRAGRLASVCTGAFLLGSAGLLDGRKVTTHWRHASELARRFPMAHVEPDRIFVHDRDLYTSAGVSTGIDLALSLVETDYDAALARKVAQSLVIYLRRSGGQSQFSSLLDDREPSQPALQMLVDSVRSAPSQEYSVDRLSALSHISPRQLTRLFRRDYDTTPMRFVQHIRIGLAKSRLEAGYSVTMAAQLSGFGSPESMRRAFIRYLHVSPREYQRRFGITQPRVPKTS</sequence>
<dbReference type="CDD" id="cd03137">
    <property type="entry name" value="GATase1_AraC_1"/>
    <property type="match status" value="1"/>
</dbReference>
<dbReference type="EMBL" id="JGZR01000007">
    <property type="protein sequence ID" value="KFJ03097.1"/>
    <property type="molecule type" value="Genomic_DNA"/>
</dbReference>
<dbReference type="PANTHER" id="PTHR43130">
    <property type="entry name" value="ARAC-FAMILY TRANSCRIPTIONAL REGULATOR"/>
    <property type="match status" value="1"/>
</dbReference>
<dbReference type="Pfam" id="PF12833">
    <property type="entry name" value="HTH_18"/>
    <property type="match status" value="1"/>
</dbReference>
<dbReference type="Gene3D" id="1.10.10.60">
    <property type="entry name" value="Homeodomain-like"/>
    <property type="match status" value="1"/>
</dbReference>
<dbReference type="InterPro" id="IPR009057">
    <property type="entry name" value="Homeodomain-like_sf"/>
</dbReference>